<proteinExistence type="inferred from homology"/>
<dbReference type="Gene3D" id="3.40.50.1220">
    <property type="entry name" value="TPP-binding domain"/>
    <property type="match status" value="1"/>
</dbReference>
<name>A0A317K384_9ACTN</name>
<dbReference type="OrthoDB" id="4959782at2"/>
<dbReference type="Pfam" id="PF02775">
    <property type="entry name" value="TPP_enzyme_C"/>
    <property type="match status" value="1"/>
</dbReference>
<dbReference type="InterPro" id="IPR047210">
    <property type="entry name" value="TPP_PYR_POXB-like"/>
</dbReference>
<dbReference type="PANTHER" id="PTHR42981:SF2">
    <property type="entry name" value="PYRUVATE DEHYDROGENASE [UBIQUINONE]"/>
    <property type="match status" value="1"/>
</dbReference>
<keyword evidence="7" id="KW-0670">Pyruvate</keyword>
<dbReference type="InterPro" id="IPR000399">
    <property type="entry name" value="TPP-bd_CS"/>
</dbReference>
<keyword evidence="8" id="KW-1185">Reference proteome</keyword>
<evidence type="ECO:0000259" key="6">
    <source>
        <dbReference type="Pfam" id="PF02776"/>
    </source>
</evidence>
<dbReference type="InterPro" id="IPR012001">
    <property type="entry name" value="Thiamin_PyroP_enz_TPP-bd_dom"/>
</dbReference>
<protein>
    <submittedName>
        <fullName evidence="7">Pyruvate oxidase</fullName>
    </submittedName>
</protein>
<dbReference type="InterPro" id="IPR029061">
    <property type="entry name" value="THDP-binding"/>
</dbReference>
<evidence type="ECO:0000259" key="5">
    <source>
        <dbReference type="Pfam" id="PF02775"/>
    </source>
</evidence>
<dbReference type="AlphaFoldDB" id="A0A317K384"/>
<evidence type="ECO:0000313" key="8">
    <source>
        <dbReference type="Proteomes" id="UP000245683"/>
    </source>
</evidence>
<dbReference type="InterPro" id="IPR011766">
    <property type="entry name" value="TPP_enzyme_TPP-bd"/>
</dbReference>
<dbReference type="InterPro" id="IPR047212">
    <property type="entry name" value="TPP_POXB-like"/>
</dbReference>
<feature type="domain" description="Thiamine pyrophosphate enzyme TPP-binding" evidence="5">
    <location>
        <begin position="454"/>
        <end position="602"/>
    </location>
</feature>
<dbReference type="InterPro" id="IPR012000">
    <property type="entry name" value="Thiamin_PyroP_enz_cen_dom"/>
</dbReference>
<dbReference type="InterPro" id="IPR029035">
    <property type="entry name" value="DHS-like_NAD/FAD-binding_dom"/>
</dbReference>
<dbReference type="Pfam" id="PF02776">
    <property type="entry name" value="TPP_enzyme_N"/>
    <property type="match status" value="1"/>
</dbReference>
<comment type="similarity">
    <text evidence="1 3">Belongs to the TPP enzyme family.</text>
</comment>
<dbReference type="CDD" id="cd02014">
    <property type="entry name" value="TPP_POX"/>
    <property type="match status" value="1"/>
</dbReference>
<gene>
    <name evidence="7" type="ORF">DLJ46_14845</name>
</gene>
<dbReference type="Proteomes" id="UP000245683">
    <property type="component" value="Unassembled WGS sequence"/>
</dbReference>
<evidence type="ECO:0000259" key="4">
    <source>
        <dbReference type="Pfam" id="PF00205"/>
    </source>
</evidence>
<feature type="domain" description="Thiamine pyrophosphate enzyme N-terminal TPP-binding" evidence="6">
    <location>
        <begin position="67"/>
        <end position="178"/>
    </location>
</feature>
<dbReference type="Pfam" id="PF00205">
    <property type="entry name" value="TPP_enzyme_M"/>
    <property type="match status" value="1"/>
</dbReference>
<sequence length="651" mass="69948">MAECTGLPVRLPGSRRHAAHVRAVAVRGGVVVPWRAAAVAADPTRVGTSRGSGTKSRDEEEDVQEIVGEILARRLVEWGVDTVFGLPGDGINGLMEGFRRQREKLKFVLVHHEEAAAFMATGYAKATGRLGVCAATSGPGAIHLLNGLYDAKLDHVPVLAITGMQETSVLGAHYQQEVHTDLLFQDVAEAYNLMVTNPLQLPGVVDIAIRHALARRSVAHLTFPNDIQVATAGEDPYKHVSPGEPPMSSPVVSQPPVPAAEADLARAAQVLNAGRKVAMLVGVGARGARDEVLAVAEALASPIVKTLPGKMVVPDDHPLTTGGLGLLGTRPSEELMEECDTLLMVGTSFPYGKYLPSPGQAKVVQIDVDASLIGLRLPVEAAVTADARLALQQLLPMLQPRSDRSFLTKYQQARDAWRSDMMALQDPGRDPIAPQYLASCIDAAATSDAILTCDSGTIATWAARHWTIRGGREFYLSGNLATMAPGLPYAIAMQHAFPGRQVIAFVGDGGFAMLMAEFLTAVRHELPIKVVINNNNSYGQILWEQIVLGYPEYAVRHRQPEADFGAWARACGGYGAKVTDPKSLPEAIREALAHPGPALVDCDVNRDEPPMPGKIRYDQAKHFTEAFLRGQPHKVATLATVARDKINEMRS</sequence>
<dbReference type="GO" id="GO:0030976">
    <property type="term" value="F:thiamine pyrophosphate binding"/>
    <property type="evidence" value="ECO:0007669"/>
    <property type="project" value="InterPro"/>
</dbReference>
<accession>A0A317K384</accession>
<evidence type="ECO:0000256" key="1">
    <source>
        <dbReference type="ARBA" id="ARBA00007812"/>
    </source>
</evidence>
<evidence type="ECO:0000313" key="7">
    <source>
        <dbReference type="EMBL" id="PWU47395.1"/>
    </source>
</evidence>
<reference evidence="8" key="1">
    <citation type="submission" date="2018-05" db="EMBL/GenBank/DDBJ databases">
        <title>Micromonospora globispora sp. nov. and Micromonospora rugosa sp. nov., isolated from marine sediment.</title>
        <authorList>
            <person name="Carro L."/>
            <person name="Aysel V."/>
            <person name="Cetin D."/>
            <person name="Igual J.M."/>
            <person name="Klenk H.-P."/>
            <person name="Trujillo M.E."/>
            <person name="Sahin N."/>
        </authorList>
    </citation>
    <scope>NUCLEOTIDE SEQUENCE [LARGE SCALE GENOMIC DNA]</scope>
    <source>
        <strain evidence="8">S2904</strain>
    </source>
</reference>
<dbReference type="PANTHER" id="PTHR42981">
    <property type="entry name" value="PYRUVATE DEHYDROGENASE [UBIQUINONE]"/>
    <property type="match status" value="1"/>
</dbReference>
<keyword evidence="2 3" id="KW-0786">Thiamine pyrophosphate</keyword>
<dbReference type="CDD" id="cd07039">
    <property type="entry name" value="TPP_PYR_POX"/>
    <property type="match status" value="1"/>
</dbReference>
<comment type="caution">
    <text evidence="7">The sequence shown here is derived from an EMBL/GenBank/DDBJ whole genome shotgun (WGS) entry which is preliminary data.</text>
</comment>
<dbReference type="InterPro" id="IPR047211">
    <property type="entry name" value="POXB-like"/>
</dbReference>
<feature type="domain" description="Thiamine pyrophosphate enzyme central" evidence="4">
    <location>
        <begin position="264"/>
        <end position="394"/>
    </location>
</feature>
<dbReference type="SUPFAM" id="SSF52467">
    <property type="entry name" value="DHS-like NAD/FAD-binding domain"/>
    <property type="match status" value="1"/>
</dbReference>
<evidence type="ECO:0000256" key="3">
    <source>
        <dbReference type="RuleBase" id="RU362132"/>
    </source>
</evidence>
<dbReference type="Gene3D" id="3.40.50.970">
    <property type="match status" value="2"/>
</dbReference>
<evidence type="ECO:0000256" key="2">
    <source>
        <dbReference type="ARBA" id="ARBA00023052"/>
    </source>
</evidence>
<dbReference type="SUPFAM" id="SSF52518">
    <property type="entry name" value="Thiamin diphosphate-binding fold (THDP-binding)"/>
    <property type="match status" value="2"/>
</dbReference>
<dbReference type="EMBL" id="QGSV01000192">
    <property type="protein sequence ID" value="PWU47395.1"/>
    <property type="molecule type" value="Genomic_DNA"/>
</dbReference>
<dbReference type="GO" id="GO:0003824">
    <property type="term" value="F:catalytic activity"/>
    <property type="evidence" value="ECO:0007669"/>
    <property type="project" value="InterPro"/>
</dbReference>
<dbReference type="GO" id="GO:0000287">
    <property type="term" value="F:magnesium ion binding"/>
    <property type="evidence" value="ECO:0007669"/>
    <property type="project" value="InterPro"/>
</dbReference>
<dbReference type="PROSITE" id="PS00187">
    <property type="entry name" value="TPP_ENZYMES"/>
    <property type="match status" value="1"/>
</dbReference>
<organism evidence="7 8">
    <name type="scientific">Micromonospora globispora</name>
    <dbReference type="NCBI Taxonomy" id="1450148"/>
    <lineage>
        <taxon>Bacteria</taxon>
        <taxon>Bacillati</taxon>
        <taxon>Actinomycetota</taxon>
        <taxon>Actinomycetes</taxon>
        <taxon>Micromonosporales</taxon>
        <taxon>Micromonosporaceae</taxon>
        <taxon>Micromonospora</taxon>
    </lineage>
</organism>